<dbReference type="GO" id="GO:0070782">
    <property type="term" value="P:phosphatidylserine exposure on apoptotic cell surface"/>
    <property type="evidence" value="ECO:0007669"/>
    <property type="project" value="TreeGrafter"/>
</dbReference>
<dbReference type="GO" id="GO:1902742">
    <property type="term" value="P:apoptotic process involved in development"/>
    <property type="evidence" value="ECO:0007669"/>
    <property type="project" value="TreeGrafter"/>
</dbReference>
<keyword evidence="5 7" id="KW-1133">Transmembrane helix</keyword>
<reference evidence="8" key="1">
    <citation type="submission" date="2021-06" db="EMBL/GenBank/DDBJ databases">
        <authorList>
            <person name="Hodson N. C."/>
            <person name="Mongue J. A."/>
            <person name="Jaron S. K."/>
        </authorList>
    </citation>
    <scope>NUCLEOTIDE SEQUENCE</scope>
</reference>
<evidence type="ECO:0000256" key="6">
    <source>
        <dbReference type="ARBA" id="ARBA00023136"/>
    </source>
</evidence>
<evidence type="ECO:0000256" key="1">
    <source>
        <dbReference type="ARBA" id="ARBA00004651"/>
    </source>
</evidence>
<sequence>GVIVTFFSIILYIADTILDMIVAYDYYTRGYHTYFFFTAMFIIIPAGVVTVFSCVFYLIDRNNPDIPPPSKRQIILRVIFTVLIQCPLLRDFNVLLYGCKFIKNPKEEKYYKKMEKEDSDSASLRLFERFMEAAPQVTLQLYIIIHHYHDEKAHFDGTWQREDLFWI</sequence>
<comment type="subcellular location">
    <subcellularLocation>
        <location evidence="1">Cell membrane</location>
        <topology evidence="1">Multi-pass membrane protein</topology>
    </subcellularLocation>
    <subcellularLocation>
        <location evidence="7">Membrane</location>
        <topology evidence="7">Multi-pass membrane protein</topology>
    </subcellularLocation>
</comment>
<feature type="transmembrane region" description="Helical" evidence="7">
    <location>
        <begin position="34"/>
        <end position="59"/>
    </location>
</feature>
<evidence type="ECO:0000256" key="5">
    <source>
        <dbReference type="ARBA" id="ARBA00022989"/>
    </source>
</evidence>
<keyword evidence="3" id="KW-1003">Cell membrane</keyword>
<evidence type="ECO:0000256" key="7">
    <source>
        <dbReference type="RuleBase" id="RU910716"/>
    </source>
</evidence>
<feature type="non-terminal residue" evidence="8">
    <location>
        <position position="1"/>
    </location>
</feature>
<feature type="transmembrane region" description="Helical" evidence="7">
    <location>
        <begin position="6"/>
        <end position="27"/>
    </location>
</feature>
<accession>A0A8J2KQZ4</accession>
<protein>
    <recommendedName>
        <fullName evidence="7">XK-related protein</fullName>
    </recommendedName>
</protein>
<organism evidence="8 9">
    <name type="scientific">Allacma fusca</name>
    <dbReference type="NCBI Taxonomy" id="39272"/>
    <lineage>
        <taxon>Eukaryota</taxon>
        <taxon>Metazoa</taxon>
        <taxon>Ecdysozoa</taxon>
        <taxon>Arthropoda</taxon>
        <taxon>Hexapoda</taxon>
        <taxon>Collembola</taxon>
        <taxon>Symphypleona</taxon>
        <taxon>Sminthuridae</taxon>
        <taxon>Allacma</taxon>
    </lineage>
</organism>
<dbReference type="Proteomes" id="UP000708208">
    <property type="component" value="Unassembled WGS sequence"/>
</dbReference>
<comment type="similarity">
    <text evidence="2 7">Belongs to the XK family.</text>
</comment>
<keyword evidence="4 7" id="KW-0812">Transmembrane</keyword>
<dbReference type="PANTHER" id="PTHR16024:SF6">
    <property type="entry name" value="XK-RELATED PROTEIN"/>
    <property type="match status" value="1"/>
</dbReference>
<evidence type="ECO:0000256" key="4">
    <source>
        <dbReference type="ARBA" id="ARBA00022692"/>
    </source>
</evidence>
<dbReference type="Pfam" id="PF09815">
    <property type="entry name" value="XK-related"/>
    <property type="match status" value="1"/>
</dbReference>
<dbReference type="GO" id="GO:0043652">
    <property type="term" value="P:engulfment of apoptotic cell"/>
    <property type="evidence" value="ECO:0007669"/>
    <property type="project" value="TreeGrafter"/>
</dbReference>
<dbReference type="InterPro" id="IPR018629">
    <property type="entry name" value="XK-rel"/>
</dbReference>
<comment type="caution">
    <text evidence="7">Lacks conserved residue(s) required for the propagation of feature annotation.</text>
</comment>
<evidence type="ECO:0000256" key="2">
    <source>
        <dbReference type="ARBA" id="ARBA00008789"/>
    </source>
</evidence>
<name>A0A8J2KQZ4_9HEXA</name>
<evidence type="ECO:0000313" key="8">
    <source>
        <dbReference type="EMBL" id="CAG7817712.1"/>
    </source>
</evidence>
<comment type="caution">
    <text evidence="8">The sequence shown here is derived from an EMBL/GenBank/DDBJ whole genome shotgun (WGS) entry which is preliminary data.</text>
</comment>
<dbReference type="AlphaFoldDB" id="A0A8J2KQZ4"/>
<dbReference type="PANTHER" id="PTHR16024">
    <property type="entry name" value="XK-RELATED PROTEIN"/>
    <property type="match status" value="1"/>
</dbReference>
<keyword evidence="6 7" id="KW-0472">Membrane</keyword>
<keyword evidence="9" id="KW-1185">Reference proteome</keyword>
<evidence type="ECO:0000313" key="9">
    <source>
        <dbReference type="Proteomes" id="UP000708208"/>
    </source>
</evidence>
<dbReference type="EMBL" id="CAJVCH010401535">
    <property type="protein sequence ID" value="CAG7817712.1"/>
    <property type="molecule type" value="Genomic_DNA"/>
</dbReference>
<dbReference type="OrthoDB" id="6356248at2759"/>
<dbReference type="InterPro" id="IPR050895">
    <property type="entry name" value="XK-related_scramblase"/>
</dbReference>
<dbReference type="GO" id="GO:0005886">
    <property type="term" value="C:plasma membrane"/>
    <property type="evidence" value="ECO:0007669"/>
    <property type="project" value="UniProtKB-SubCell"/>
</dbReference>
<proteinExistence type="inferred from homology"/>
<evidence type="ECO:0000256" key="3">
    <source>
        <dbReference type="ARBA" id="ARBA00022475"/>
    </source>
</evidence>
<gene>
    <name evidence="8" type="ORF">AFUS01_LOCUS28261</name>
</gene>